<dbReference type="SUPFAM" id="SSF57667">
    <property type="entry name" value="beta-beta-alpha zinc fingers"/>
    <property type="match status" value="3"/>
</dbReference>
<dbReference type="OMA" id="LLNHITI"/>
<sequence>MASVTKKPLMTQRRIKSHSRTAQATTQLCSFVSRKSVRKYCPPETKTILMKDEFNKISIKLCLSIMVNVNCAFRNQQCLPVLSLQSSHSAMTAAWSCALKRKQTVRSKENQKVHKCGQIVHKKRRTPTPKKKNICEFCGKSWARPSELLVRMKTHTGEKPYSCETCGKSFSTRRIVTVHMRTHTEERPYTCEICGKGFKQQYTRSTHMRTHTGEKPYSCSTCGRGFSLQGNLVVHMRTHTGEKPYSCETCGKRFPRCSSLLNHITIHTGERPYCCEIWGKTFSLKSLMSSHQKTHKKMKS</sequence>
<accession>A0A672J1B3</accession>
<dbReference type="PROSITE" id="PS00028">
    <property type="entry name" value="ZINC_FINGER_C2H2_1"/>
    <property type="match status" value="4"/>
</dbReference>
<evidence type="ECO:0000256" key="8">
    <source>
        <dbReference type="SAM" id="MobiDB-lite"/>
    </source>
</evidence>
<evidence type="ECO:0000259" key="9">
    <source>
        <dbReference type="PROSITE" id="PS50157"/>
    </source>
</evidence>
<keyword evidence="11" id="KW-1185">Reference proteome</keyword>
<feature type="domain" description="C2H2-type" evidence="9">
    <location>
        <begin position="217"/>
        <end position="244"/>
    </location>
</feature>
<dbReference type="InterPro" id="IPR036236">
    <property type="entry name" value="Znf_C2H2_sf"/>
</dbReference>
<dbReference type="Pfam" id="PF23561">
    <property type="entry name" value="zf-C2H2_15"/>
    <property type="match status" value="1"/>
</dbReference>
<dbReference type="PANTHER" id="PTHR19818:SF163">
    <property type="entry name" value="C2H2-TYPE DOMAIN-CONTAINING PROTEIN"/>
    <property type="match status" value="1"/>
</dbReference>
<evidence type="ECO:0000256" key="6">
    <source>
        <dbReference type="ARBA" id="ARBA00023242"/>
    </source>
</evidence>
<feature type="domain" description="C2H2-type" evidence="9">
    <location>
        <begin position="273"/>
        <end position="300"/>
    </location>
</feature>
<keyword evidence="4 7" id="KW-0863">Zinc-finger</keyword>
<reference evidence="10" key="1">
    <citation type="submission" date="2019-06" db="EMBL/GenBank/DDBJ databases">
        <authorList>
            <consortium name="Wellcome Sanger Institute Data Sharing"/>
        </authorList>
    </citation>
    <scope>NUCLEOTIDE SEQUENCE [LARGE SCALE GENOMIC DNA]</scope>
</reference>
<dbReference type="GO" id="GO:0008270">
    <property type="term" value="F:zinc ion binding"/>
    <property type="evidence" value="ECO:0007669"/>
    <property type="project" value="UniProtKB-KW"/>
</dbReference>
<keyword evidence="2" id="KW-0479">Metal-binding</keyword>
<evidence type="ECO:0000313" key="11">
    <source>
        <dbReference type="Proteomes" id="UP000472267"/>
    </source>
</evidence>
<dbReference type="Pfam" id="PF00096">
    <property type="entry name" value="zf-C2H2"/>
    <property type="match status" value="3"/>
</dbReference>
<keyword evidence="5" id="KW-0862">Zinc</keyword>
<dbReference type="GO" id="GO:0000981">
    <property type="term" value="F:DNA-binding transcription factor activity, RNA polymerase II-specific"/>
    <property type="evidence" value="ECO:0007669"/>
    <property type="project" value="TreeGrafter"/>
</dbReference>
<feature type="domain" description="C2H2-type" evidence="9">
    <location>
        <begin position="133"/>
        <end position="160"/>
    </location>
</feature>
<keyword evidence="3" id="KW-0677">Repeat</keyword>
<feature type="domain" description="C2H2-type" evidence="9">
    <location>
        <begin position="189"/>
        <end position="216"/>
    </location>
</feature>
<evidence type="ECO:0000313" key="10">
    <source>
        <dbReference type="Ensembl" id="ENSSFAP00005047986.1"/>
    </source>
</evidence>
<dbReference type="FunFam" id="3.30.160.60:FF:000065">
    <property type="entry name" value="B-cell CLL/lymphoma 6, member B"/>
    <property type="match status" value="1"/>
</dbReference>
<proteinExistence type="predicted"/>
<feature type="domain" description="C2H2-type" evidence="9">
    <location>
        <begin position="161"/>
        <end position="188"/>
    </location>
</feature>
<organism evidence="10 11">
    <name type="scientific">Salarias fasciatus</name>
    <name type="common">Jewelled blenny</name>
    <name type="synonym">Blennius fasciatus</name>
    <dbReference type="NCBI Taxonomy" id="181472"/>
    <lineage>
        <taxon>Eukaryota</taxon>
        <taxon>Metazoa</taxon>
        <taxon>Chordata</taxon>
        <taxon>Craniata</taxon>
        <taxon>Vertebrata</taxon>
        <taxon>Euteleostomi</taxon>
        <taxon>Actinopterygii</taxon>
        <taxon>Neopterygii</taxon>
        <taxon>Teleostei</taxon>
        <taxon>Neoteleostei</taxon>
        <taxon>Acanthomorphata</taxon>
        <taxon>Ovalentaria</taxon>
        <taxon>Blenniimorphae</taxon>
        <taxon>Blenniiformes</taxon>
        <taxon>Blennioidei</taxon>
        <taxon>Blenniidae</taxon>
        <taxon>Salariinae</taxon>
        <taxon>Salarias</taxon>
    </lineage>
</organism>
<dbReference type="FunFam" id="3.30.160.60:FF:000303">
    <property type="entry name" value="Zinc finger protein 41"/>
    <property type="match status" value="1"/>
</dbReference>
<evidence type="ECO:0000256" key="3">
    <source>
        <dbReference type="ARBA" id="ARBA00022737"/>
    </source>
</evidence>
<dbReference type="GO" id="GO:0045944">
    <property type="term" value="P:positive regulation of transcription by RNA polymerase II"/>
    <property type="evidence" value="ECO:0007669"/>
    <property type="project" value="UniProtKB-ARBA"/>
</dbReference>
<dbReference type="InParanoid" id="A0A672J1B3"/>
<dbReference type="InterPro" id="IPR056436">
    <property type="entry name" value="Znf-C2H2_ZIC1-5/GLI1-3-like"/>
</dbReference>
<name>A0A672J1B3_SALFA</name>
<dbReference type="InterPro" id="IPR013087">
    <property type="entry name" value="Znf_C2H2_type"/>
</dbReference>
<dbReference type="GO" id="GO:0005634">
    <property type="term" value="C:nucleus"/>
    <property type="evidence" value="ECO:0007669"/>
    <property type="project" value="UniProtKB-SubCell"/>
</dbReference>
<dbReference type="FunFam" id="3.30.160.60:FF:000478">
    <property type="entry name" value="Zinc finger protein 133"/>
    <property type="match status" value="1"/>
</dbReference>
<evidence type="ECO:0000256" key="2">
    <source>
        <dbReference type="ARBA" id="ARBA00022723"/>
    </source>
</evidence>
<comment type="subcellular location">
    <subcellularLocation>
        <location evidence="1">Nucleus</location>
    </subcellularLocation>
</comment>
<evidence type="ECO:0000256" key="1">
    <source>
        <dbReference type="ARBA" id="ARBA00004123"/>
    </source>
</evidence>
<dbReference type="InterPro" id="IPR050329">
    <property type="entry name" value="GLI_C2H2-zinc-finger"/>
</dbReference>
<feature type="domain" description="C2H2-type" evidence="9">
    <location>
        <begin position="245"/>
        <end position="272"/>
    </location>
</feature>
<evidence type="ECO:0000256" key="5">
    <source>
        <dbReference type="ARBA" id="ARBA00022833"/>
    </source>
</evidence>
<reference evidence="10" key="2">
    <citation type="submission" date="2025-08" db="UniProtKB">
        <authorList>
            <consortium name="Ensembl"/>
        </authorList>
    </citation>
    <scope>IDENTIFICATION</scope>
</reference>
<dbReference type="GO" id="GO:0000978">
    <property type="term" value="F:RNA polymerase II cis-regulatory region sequence-specific DNA binding"/>
    <property type="evidence" value="ECO:0007669"/>
    <property type="project" value="TreeGrafter"/>
</dbReference>
<keyword evidence="6" id="KW-0539">Nucleus</keyword>
<dbReference type="PROSITE" id="PS50157">
    <property type="entry name" value="ZINC_FINGER_C2H2_2"/>
    <property type="match status" value="6"/>
</dbReference>
<evidence type="ECO:0000256" key="4">
    <source>
        <dbReference type="ARBA" id="ARBA00022771"/>
    </source>
</evidence>
<dbReference type="Gene3D" id="3.30.160.60">
    <property type="entry name" value="Classic Zinc Finger"/>
    <property type="match status" value="6"/>
</dbReference>
<dbReference type="Ensembl" id="ENSSFAT00005049594.1">
    <property type="protein sequence ID" value="ENSSFAP00005047986.1"/>
    <property type="gene ID" value="ENSSFAG00005023334.1"/>
</dbReference>
<dbReference type="SMART" id="SM00355">
    <property type="entry name" value="ZnF_C2H2"/>
    <property type="match status" value="6"/>
</dbReference>
<protein>
    <recommendedName>
        <fullName evidence="9">C2H2-type domain-containing protein</fullName>
    </recommendedName>
</protein>
<evidence type="ECO:0000256" key="7">
    <source>
        <dbReference type="PROSITE-ProRule" id="PRU00042"/>
    </source>
</evidence>
<dbReference type="Proteomes" id="UP000472267">
    <property type="component" value="Chromosome 20"/>
</dbReference>
<feature type="region of interest" description="Disordered" evidence="8">
    <location>
        <begin position="1"/>
        <end position="21"/>
    </location>
</feature>
<dbReference type="FunFam" id="3.30.160.60:FF:000912">
    <property type="entry name" value="Zinc finger protein 660"/>
    <property type="match status" value="2"/>
</dbReference>
<dbReference type="AlphaFoldDB" id="A0A672J1B3"/>
<dbReference type="PANTHER" id="PTHR19818">
    <property type="entry name" value="ZINC FINGER PROTEIN ZIC AND GLI"/>
    <property type="match status" value="1"/>
</dbReference>
<reference evidence="10" key="3">
    <citation type="submission" date="2025-09" db="UniProtKB">
        <authorList>
            <consortium name="Ensembl"/>
        </authorList>
    </citation>
    <scope>IDENTIFICATION</scope>
</reference>